<reference evidence="1" key="1">
    <citation type="submission" date="2019-03" db="EMBL/GenBank/DDBJ databases">
        <title>Single cell metagenomics reveals metabolic interactions within the superorganism composed of flagellate Streblomastix strix and complex community of Bacteroidetes bacteria on its surface.</title>
        <authorList>
            <person name="Treitli S.C."/>
            <person name="Kolisko M."/>
            <person name="Husnik F."/>
            <person name="Keeling P."/>
            <person name="Hampl V."/>
        </authorList>
    </citation>
    <scope>NUCLEOTIDE SEQUENCE</scope>
    <source>
        <strain evidence="1">STM</strain>
    </source>
</reference>
<accession>A0A5J4SYD1</accession>
<organism evidence="1">
    <name type="scientific">termite gut metagenome</name>
    <dbReference type="NCBI Taxonomy" id="433724"/>
    <lineage>
        <taxon>unclassified sequences</taxon>
        <taxon>metagenomes</taxon>
        <taxon>organismal metagenomes</taxon>
    </lineage>
</organism>
<dbReference type="EMBL" id="SNRY01000016">
    <property type="protein sequence ID" value="KAA6351266.1"/>
    <property type="molecule type" value="Genomic_DNA"/>
</dbReference>
<dbReference type="AlphaFoldDB" id="A0A5J4SYD1"/>
<evidence type="ECO:0000313" key="1">
    <source>
        <dbReference type="EMBL" id="KAA6351266.1"/>
    </source>
</evidence>
<proteinExistence type="predicted"/>
<sequence length="53" mass="6049">MATPIRDVPTLTGRAAREFVKKAQEVERNPHTKECKMSEETFKKILASAKFDL</sequence>
<protein>
    <submittedName>
        <fullName evidence="1">Uncharacterized protein</fullName>
    </submittedName>
</protein>
<gene>
    <name evidence="1" type="ORF">EZS27_001412</name>
</gene>
<name>A0A5J4SYD1_9ZZZZ</name>
<comment type="caution">
    <text evidence="1">The sequence shown here is derived from an EMBL/GenBank/DDBJ whole genome shotgun (WGS) entry which is preliminary data.</text>
</comment>